<protein>
    <recommendedName>
        <fullName evidence="3">Selenoprotein O</fullName>
    </recommendedName>
</protein>
<organism evidence="1 2">
    <name type="scientific">Prorocentrum cordatum</name>
    <dbReference type="NCBI Taxonomy" id="2364126"/>
    <lineage>
        <taxon>Eukaryota</taxon>
        <taxon>Sar</taxon>
        <taxon>Alveolata</taxon>
        <taxon>Dinophyceae</taxon>
        <taxon>Prorocentrales</taxon>
        <taxon>Prorocentraceae</taxon>
        <taxon>Prorocentrum</taxon>
    </lineage>
</organism>
<dbReference type="Proteomes" id="UP001189429">
    <property type="component" value="Unassembled WGS sequence"/>
</dbReference>
<keyword evidence="2" id="KW-1185">Reference proteome</keyword>
<name>A0ABN9VNU5_9DINO</name>
<reference evidence="1" key="1">
    <citation type="submission" date="2023-10" db="EMBL/GenBank/DDBJ databases">
        <authorList>
            <person name="Chen Y."/>
            <person name="Shah S."/>
            <person name="Dougan E. K."/>
            <person name="Thang M."/>
            <person name="Chan C."/>
        </authorList>
    </citation>
    <scope>NUCLEOTIDE SEQUENCE [LARGE SCALE GENOMIC DNA]</scope>
</reference>
<proteinExistence type="predicted"/>
<sequence>AEALFAGLGLGEPGRSHWVQAWLRYGTRGLLARLPLSEAAPSDEDRLAWAARYQEAVSRHRSELEQGFELLRADPGSQDLVITEEAFRMVCRDTFRGLLSEGSGRLRRPPVESVQLPVVEPFFLGGRPRRPYAPGQL</sequence>
<gene>
    <name evidence="1" type="ORF">PCOR1329_LOCUS59795</name>
</gene>
<evidence type="ECO:0000313" key="2">
    <source>
        <dbReference type="Proteomes" id="UP001189429"/>
    </source>
</evidence>
<feature type="non-terminal residue" evidence="1">
    <location>
        <position position="1"/>
    </location>
</feature>
<dbReference type="EMBL" id="CAUYUJ010017468">
    <property type="protein sequence ID" value="CAK0875056.1"/>
    <property type="molecule type" value="Genomic_DNA"/>
</dbReference>
<accession>A0ABN9VNU5</accession>
<evidence type="ECO:0008006" key="3">
    <source>
        <dbReference type="Google" id="ProtNLM"/>
    </source>
</evidence>
<evidence type="ECO:0000313" key="1">
    <source>
        <dbReference type="EMBL" id="CAK0875056.1"/>
    </source>
</evidence>
<comment type="caution">
    <text evidence="1">The sequence shown here is derived from an EMBL/GenBank/DDBJ whole genome shotgun (WGS) entry which is preliminary data.</text>
</comment>